<protein>
    <submittedName>
        <fullName evidence="3">Flavin reductase family protein</fullName>
        <ecNumber evidence="3">1.-.-.-</ecNumber>
    </submittedName>
</protein>
<dbReference type="PANTHER" id="PTHR30466:SF1">
    <property type="entry name" value="FMN REDUCTASE (NADH) RUTF"/>
    <property type="match status" value="1"/>
</dbReference>
<dbReference type="Gene3D" id="2.30.110.10">
    <property type="entry name" value="Electron Transport, Fmn-binding Protein, Chain A"/>
    <property type="match status" value="1"/>
</dbReference>
<dbReference type="InterPro" id="IPR002563">
    <property type="entry name" value="Flavin_Rdtase-like_dom"/>
</dbReference>
<evidence type="ECO:0000313" key="3">
    <source>
        <dbReference type="EMBL" id="MFC0681584.1"/>
    </source>
</evidence>
<dbReference type="EMBL" id="JBHLTG010000008">
    <property type="protein sequence ID" value="MFC0681584.1"/>
    <property type="molecule type" value="Genomic_DNA"/>
</dbReference>
<comment type="caution">
    <text evidence="3">The sequence shown here is derived from an EMBL/GenBank/DDBJ whole genome shotgun (WGS) entry which is preliminary data.</text>
</comment>
<proteinExistence type="predicted"/>
<name>A0ABV6RX79_9GAMM</name>
<keyword evidence="1 3" id="KW-0560">Oxidoreductase</keyword>
<dbReference type="RefSeq" id="WP_386674468.1">
    <property type="nucleotide sequence ID" value="NZ_JBHLTG010000008.1"/>
</dbReference>
<dbReference type="SUPFAM" id="SSF50475">
    <property type="entry name" value="FMN-binding split barrel"/>
    <property type="match status" value="1"/>
</dbReference>
<dbReference type="Pfam" id="PF01613">
    <property type="entry name" value="Flavin_Reduct"/>
    <property type="match status" value="1"/>
</dbReference>
<evidence type="ECO:0000259" key="2">
    <source>
        <dbReference type="SMART" id="SM00903"/>
    </source>
</evidence>
<keyword evidence="4" id="KW-1185">Reference proteome</keyword>
<sequence length="169" mass="18235">MSDIPSAADIERTEEFKKVFRRHPAGVAVITARRPDGTPVGFTATSVSSLAAVPPLVSFNMARVSSAWPAMEGTEHVLVHMLGVDDKELAIKMAGPAAERFVGDHWSPGPQGLPLLKGVPAWMLGRIVERVPVANNAVVVVEVEVGELGEYDEGLIYAERTYHRLGPEL</sequence>
<dbReference type="GO" id="GO:0016491">
    <property type="term" value="F:oxidoreductase activity"/>
    <property type="evidence" value="ECO:0007669"/>
    <property type="project" value="UniProtKB-KW"/>
</dbReference>
<organism evidence="3 4">
    <name type="scientific">Lysobacter korlensis</name>
    <dbReference type="NCBI Taxonomy" id="553636"/>
    <lineage>
        <taxon>Bacteria</taxon>
        <taxon>Pseudomonadati</taxon>
        <taxon>Pseudomonadota</taxon>
        <taxon>Gammaproteobacteria</taxon>
        <taxon>Lysobacterales</taxon>
        <taxon>Lysobacteraceae</taxon>
        <taxon>Lysobacter</taxon>
    </lineage>
</organism>
<evidence type="ECO:0000313" key="4">
    <source>
        <dbReference type="Proteomes" id="UP001589896"/>
    </source>
</evidence>
<dbReference type="Proteomes" id="UP001589896">
    <property type="component" value="Unassembled WGS sequence"/>
</dbReference>
<dbReference type="InterPro" id="IPR012349">
    <property type="entry name" value="Split_barrel_FMN-bd"/>
</dbReference>
<dbReference type="InterPro" id="IPR050268">
    <property type="entry name" value="NADH-dep_flavin_reductase"/>
</dbReference>
<gene>
    <name evidence="3" type="ORF">ACFFGH_27460</name>
</gene>
<reference evidence="3 4" key="1">
    <citation type="submission" date="2024-09" db="EMBL/GenBank/DDBJ databases">
        <authorList>
            <person name="Sun Q."/>
            <person name="Mori K."/>
        </authorList>
    </citation>
    <scope>NUCLEOTIDE SEQUENCE [LARGE SCALE GENOMIC DNA]</scope>
    <source>
        <strain evidence="3 4">KCTC 23076</strain>
    </source>
</reference>
<accession>A0ABV6RX79</accession>
<dbReference type="SMART" id="SM00903">
    <property type="entry name" value="Flavin_Reduct"/>
    <property type="match status" value="1"/>
</dbReference>
<evidence type="ECO:0000256" key="1">
    <source>
        <dbReference type="ARBA" id="ARBA00023002"/>
    </source>
</evidence>
<dbReference type="PANTHER" id="PTHR30466">
    <property type="entry name" value="FLAVIN REDUCTASE"/>
    <property type="match status" value="1"/>
</dbReference>
<feature type="domain" description="Flavin reductase like" evidence="2">
    <location>
        <begin position="20"/>
        <end position="164"/>
    </location>
</feature>
<dbReference type="EC" id="1.-.-.-" evidence="3"/>